<dbReference type="HAMAP" id="MF_01963">
    <property type="entry name" value="MTAP"/>
    <property type="match status" value="1"/>
</dbReference>
<comment type="subcellular location">
    <subcellularLocation>
        <location evidence="4">Cytoplasm</location>
    </subcellularLocation>
    <subcellularLocation>
        <location evidence="4">Nucleus</location>
    </subcellularLocation>
</comment>
<dbReference type="NCBIfam" id="TIGR01694">
    <property type="entry name" value="MTAP"/>
    <property type="match status" value="1"/>
</dbReference>
<feature type="binding site" evidence="4">
    <location>
        <position position="200"/>
    </location>
    <ligand>
        <name>substrate</name>
    </ligand>
</feature>
<dbReference type="EMBL" id="OB660089">
    <property type="protein sequence ID" value="CAD7222671.1"/>
    <property type="molecule type" value="Genomic_DNA"/>
</dbReference>
<dbReference type="PANTHER" id="PTHR42679:SF2">
    <property type="entry name" value="S-METHYL-5'-THIOADENOSINE PHOSPHORYLASE"/>
    <property type="match status" value="1"/>
</dbReference>
<dbReference type="UniPathway" id="UPA00904">
    <property type="reaction ID" value="UER00873"/>
</dbReference>
<feature type="binding site" evidence="4">
    <location>
        <begin position="64"/>
        <end position="65"/>
    </location>
    <ligand>
        <name>phosphate</name>
        <dbReference type="ChEBI" id="CHEBI:43474"/>
    </ligand>
</feature>
<keyword evidence="3 4" id="KW-0660">Purine salvage</keyword>
<keyword evidence="4" id="KW-0963">Cytoplasm</keyword>
<keyword evidence="2 4" id="KW-0808">Transferase</keyword>
<protein>
    <recommendedName>
        <fullName evidence="4">S-methyl-5'-thioadenosine phosphorylase</fullName>
        <ecNumber evidence="4">2.4.2.28</ecNumber>
    </recommendedName>
    <alternativeName>
        <fullName evidence="4">5'-methylthioadenosine phosphorylase</fullName>
        <shortName evidence="4">MTA phosphorylase</shortName>
        <shortName evidence="4">MTAP</shortName>
        <shortName evidence="4">MTAPase</shortName>
    </alternativeName>
</protein>
<dbReference type="InterPro" id="IPR010044">
    <property type="entry name" value="MTAP"/>
</dbReference>
<dbReference type="InterPro" id="IPR035994">
    <property type="entry name" value="Nucleoside_phosphorylase_sf"/>
</dbReference>
<organism evidence="5">
    <name type="scientific">Cyprideis torosa</name>
    <dbReference type="NCBI Taxonomy" id="163714"/>
    <lineage>
        <taxon>Eukaryota</taxon>
        <taxon>Metazoa</taxon>
        <taxon>Ecdysozoa</taxon>
        <taxon>Arthropoda</taxon>
        <taxon>Crustacea</taxon>
        <taxon>Oligostraca</taxon>
        <taxon>Ostracoda</taxon>
        <taxon>Podocopa</taxon>
        <taxon>Podocopida</taxon>
        <taxon>Cytherocopina</taxon>
        <taxon>Cytheroidea</taxon>
        <taxon>Cytherideidae</taxon>
        <taxon>Cyprideis</taxon>
    </lineage>
</organism>
<dbReference type="EC" id="2.4.2.28" evidence="4"/>
<dbReference type="GO" id="GO:0017061">
    <property type="term" value="F:S-methyl-5-thioadenosine phosphorylase activity"/>
    <property type="evidence" value="ECO:0007669"/>
    <property type="project" value="UniProtKB-UniRule"/>
</dbReference>
<dbReference type="OrthoDB" id="431409at2759"/>
<dbReference type="SUPFAM" id="SSF53167">
    <property type="entry name" value="Purine and uridine phosphorylases"/>
    <property type="match status" value="1"/>
</dbReference>
<evidence type="ECO:0000256" key="1">
    <source>
        <dbReference type="ARBA" id="ARBA00022676"/>
    </source>
</evidence>
<comment type="similarity">
    <text evidence="4">Belongs to the PNP/MTAP phosphorylase family. MTAP subfamily.</text>
</comment>
<evidence type="ECO:0000256" key="4">
    <source>
        <dbReference type="HAMAP-Rule" id="MF_03155"/>
    </source>
</evidence>
<gene>
    <name evidence="5" type="ORF">CTOB1V02_LOCUS672</name>
</gene>
<reference evidence="5" key="1">
    <citation type="submission" date="2020-11" db="EMBL/GenBank/DDBJ databases">
        <authorList>
            <person name="Tran Van P."/>
        </authorList>
    </citation>
    <scope>NUCLEOTIDE SEQUENCE</scope>
</reference>
<keyword evidence="4" id="KW-0539">Nucleus</keyword>
<feature type="site" description="Important for substrate specificity" evidence="4">
    <location>
        <position position="239"/>
    </location>
</feature>
<evidence type="ECO:0000256" key="3">
    <source>
        <dbReference type="ARBA" id="ARBA00022726"/>
    </source>
</evidence>
<name>A0A7R8W1R9_9CRUS</name>
<dbReference type="PANTHER" id="PTHR42679">
    <property type="entry name" value="S-METHYL-5'-THIOADENOSINE PHOSPHORYLASE"/>
    <property type="match status" value="1"/>
</dbReference>
<dbReference type="Pfam" id="PF01048">
    <property type="entry name" value="PNP_UDP_1"/>
    <property type="match status" value="1"/>
</dbReference>
<feature type="binding site" evidence="4">
    <location>
        <position position="201"/>
    </location>
    <ligand>
        <name>phosphate</name>
        <dbReference type="ChEBI" id="CHEBI:43474"/>
    </ligand>
</feature>
<sequence length="292" mass="31851">MAAYAGADLPPKNIKIGIIGGTGIGSPDILKSPQHRRVTTAYGDPSGPLVEGEIDGIQVAILSRHGQTHTIMPTNVNYRANVLALKEAGCTHLLVSAACGSLREDYAPGDLVILDQFIDRTTKRAVTFYDGLEGHLKGIAHFPSHEPFCPKMREILIATAKSLDLKCHPEGTIVVIEGPRFSSKAESRMFQKWGGDVIGMTTFPEVILAMELGIPYASIGIVTDYDAWKNVEDHSPVHVEMVTKTLEQAGSKAINLMRKVISEIAQFDWTEIHQENKNRIKTSVFGGFAAME</sequence>
<keyword evidence="1 4" id="KW-0328">Glycosyltransferase</keyword>
<feature type="binding site" evidence="4">
    <location>
        <position position="22"/>
    </location>
    <ligand>
        <name>phosphate</name>
        <dbReference type="ChEBI" id="CHEBI:43474"/>
    </ligand>
</feature>
<comment type="pathway">
    <text evidence="4">Amino-acid biosynthesis; L-methionine biosynthesis via salvage pathway; S-methyl-5-thio-alpha-D-ribose 1-phosphate from S-methyl-5'-thioadenosine (phosphorylase route): step 1/1.</text>
</comment>
<dbReference type="AlphaFoldDB" id="A0A7R8W1R9"/>
<comment type="function">
    <text evidence="4">Catalyzes the reversible phosphorylation of S-methyl-5'-thioadenosine (MTA) to adenine and 5-methylthioribose-1-phosphate. Involved in the breakdown of MTA, a major by-product of polyamine biosynthesis. Responsible for the first step in the methionine salvage pathway after MTA has been generated from S-adenosylmethionine. Has broad substrate specificity with 6-aminopurine nucleosides as preferred substrates.</text>
</comment>
<dbReference type="Gene3D" id="3.40.50.1580">
    <property type="entry name" value="Nucleoside phosphorylase domain"/>
    <property type="match status" value="1"/>
</dbReference>
<dbReference type="CDD" id="cd09010">
    <property type="entry name" value="MTAP_SsMTAPII_like_MTIP"/>
    <property type="match status" value="1"/>
</dbReference>
<comment type="catalytic activity">
    <reaction evidence="4">
        <text>S-methyl-5'-thioadenosine + phosphate = 5-(methylsulfanyl)-alpha-D-ribose 1-phosphate + adenine</text>
        <dbReference type="Rhea" id="RHEA:11852"/>
        <dbReference type="ChEBI" id="CHEBI:16708"/>
        <dbReference type="ChEBI" id="CHEBI:17509"/>
        <dbReference type="ChEBI" id="CHEBI:43474"/>
        <dbReference type="ChEBI" id="CHEBI:58533"/>
        <dbReference type="EC" id="2.4.2.28"/>
    </reaction>
</comment>
<dbReference type="GO" id="GO:0019509">
    <property type="term" value="P:L-methionine salvage from methylthioadenosine"/>
    <property type="evidence" value="ECO:0007669"/>
    <property type="project" value="UniProtKB-UniRule"/>
</dbReference>
<proteinExistence type="inferred from homology"/>
<feature type="site" description="Important for substrate specificity" evidence="4">
    <location>
        <position position="182"/>
    </location>
</feature>
<dbReference type="GO" id="GO:0006166">
    <property type="term" value="P:purine ribonucleoside salvage"/>
    <property type="evidence" value="ECO:0007669"/>
    <property type="project" value="UniProtKB-KW"/>
</dbReference>
<dbReference type="GO" id="GO:0005829">
    <property type="term" value="C:cytosol"/>
    <property type="evidence" value="ECO:0007669"/>
    <property type="project" value="TreeGrafter"/>
</dbReference>
<evidence type="ECO:0000313" key="5">
    <source>
        <dbReference type="EMBL" id="CAD7222671.1"/>
    </source>
</evidence>
<comment type="caution">
    <text evidence="4">Lacks conserved residue(s) required for the propagation of feature annotation.</text>
</comment>
<comment type="subunit">
    <text evidence="4">Homotrimer.</text>
</comment>
<dbReference type="InterPro" id="IPR000845">
    <property type="entry name" value="Nucleoside_phosphorylase_d"/>
</dbReference>
<evidence type="ECO:0000256" key="2">
    <source>
        <dbReference type="ARBA" id="ARBA00022679"/>
    </source>
</evidence>
<accession>A0A7R8W1R9</accession>
<feature type="binding site" evidence="4">
    <location>
        <begin position="224"/>
        <end position="226"/>
    </location>
    <ligand>
        <name>substrate</name>
    </ligand>
</feature>
<dbReference type="GO" id="GO:0005634">
    <property type="term" value="C:nucleus"/>
    <property type="evidence" value="ECO:0007669"/>
    <property type="project" value="UniProtKB-SubCell"/>
</dbReference>